<proteinExistence type="predicted"/>
<dbReference type="SUPFAM" id="SSF56281">
    <property type="entry name" value="Metallo-hydrolase/oxidoreductase"/>
    <property type="match status" value="1"/>
</dbReference>
<dbReference type="Pfam" id="PF12706">
    <property type="entry name" value="Lactamase_B_2"/>
    <property type="match status" value="1"/>
</dbReference>
<evidence type="ECO:0000259" key="1">
    <source>
        <dbReference type="Pfam" id="PF12706"/>
    </source>
</evidence>
<protein>
    <recommendedName>
        <fullName evidence="1">Metallo-beta-lactamase domain-containing protein</fullName>
    </recommendedName>
</protein>
<organism evidence="2 3">
    <name type="scientific">Fusarium heterosporum</name>
    <dbReference type="NCBI Taxonomy" id="42747"/>
    <lineage>
        <taxon>Eukaryota</taxon>
        <taxon>Fungi</taxon>
        <taxon>Dikarya</taxon>
        <taxon>Ascomycota</taxon>
        <taxon>Pezizomycotina</taxon>
        <taxon>Sordariomycetes</taxon>
        <taxon>Hypocreomycetidae</taxon>
        <taxon>Hypocreales</taxon>
        <taxon>Nectriaceae</taxon>
        <taxon>Fusarium</taxon>
        <taxon>Fusarium heterosporum species complex</taxon>
    </lineage>
</organism>
<accession>A0A8H5TN05</accession>
<dbReference type="Gene3D" id="3.60.15.10">
    <property type="entry name" value="Ribonuclease Z/Hydroxyacylglutathione hydrolase-like"/>
    <property type="match status" value="1"/>
</dbReference>
<name>A0A8H5TN05_FUSHE</name>
<reference evidence="2 3" key="1">
    <citation type="submission" date="2020-05" db="EMBL/GenBank/DDBJ databases">
        <title>Identification and distribution of gene clusters putatively required for synthesis of sphingolipid metabolism inhibitors in phylogenetically diverse species of the filamentous fungus Fusarium.</title>
        <authorList>
            <person name="Kim H.-S."/>
            <person name="Busman M."/>
            <person name="Brown D.W."/>
            <person name="Divon H."/>
            <person name="Uhlig S."/>
            <person name="Proctor R.H."/>
        </authorList>
    </citation>
    <scope>NUCLEOTIDE SEQUENCE [LARGE SCALE GENOMIC DNA]</scope>
    <source>
        <strain evidence="2 3">NRRL 20693</strain>
    </source>
</reference>
<dbReference type="AlphaFoldDB" id="A0A8H5TN05"/>
<sequence length="393" mass="43723">MMGHSWGFRYGVSTLGLPSFTSLRKLDLGGDDPGQERRIGRHAKLDDAQEYHYNMKKFTLEWFGATTYRFRTRGVTIFLDTWLDRPSILKTYLPVDQVDEADYIFISHAHFDHLPGADRIAIKTGAKVIANNEAINLLRQAGVPDHQLFPVQGGERIPLFTRETWNRAESDPSLFSPSLPGAPKRPLDNLAALSVDVWPSLHCLMPADHPEVIDTATVYKGAASPYTCTLDITIGMKYGLFQIGKIMPPEKLTAGHRSFIEYISDKRNVMSNSDGGQLMFNFIIGDKALLWSAHLGGYDGILKDLQPKPDIVIMAIAGRANLNGRPFDGSAAEFAAMKVGWLGNPSQVIWCLHDEACIPPWRIRTEAATKAVEENGRTKVLAMDFAEPVELNI</sequence>
<dbReference type="EMBL" id="JAAGWQ010000043">
    <property type="protein sequence ID" value="KAF5675189.1"/>
    <property type="molecule type" value="Genomic_DNA"/>
</dbReference>
<dbReference type="InterPro" id="IPR036866">
    <property type="entry name" value="RibonucZ/Hydroxyglut_hydro"/>
</dbReference>
<dbReference type="PANTHER" id="PTHR43546:SF3">
    <property type="entry name" value="UPF0173 METAL-DEPENDENT HYDROLASE MJ1163"/>
    <property type="match status" value="1"/>
</dbReference>
<dbReference type="PANTHER" id="PTHR43546">
    <property type="entry name" value="UPF0173 METAL-DEPENDENT HYDROLASE MJ1163-RELATED"/>
    <property type="match status" value="1"/>
</dbReference>
<feature type="domain" description="Metallo-beta-lactamase" evidence="1">
    <location>
        <begin position="77"/>
        <end position="150"/>
    </location>
</feature>
<dbReference type="InterPro" id="IPR050114">
    <property type="entry name" value="UPF0173_UPF0282_UlaG_hydrolase"/>
</dbReference>
<dbReference type="OrthoDB" id="4311043at2759"/>
<evidence type="ECO:0000313" key="3">
    <source>
        <dbReference type="Proteomes" id="UP000567885"/>
    </source>
</evidence>
<keyword evidence="3" id="KW-1185">Reference proteome</keyword>
<dbReference type="InterPro" id="IPR001279">
    <property type="entry name" value="Metallo-B-lactamas"/>
</dbReference>
<dbReference type="Proteomes" id="UP000567885">
    <property type="component" value="Unassembled WGS sequence"/>
</dbReference>
<gene>
    <name evidence="2" type="ORF">FHETE_2608</name>
</gene>
<evidence type="ECO:0000313" key="2">
    <source>
        <dbReference type="EMBL" id="KAF5675189.1"/>
    </source>
</evidence>
<comment type="caution">
    <text evidence="2">The sequence shown here is derived from an EMBL/GenBank/DDBJ whole genome shotgun (WGS) entry which is preliminary data.</text>
</comment>